<protein>
    <submittedName>
        <fullName evidence="1">Uncharacterized protein</fullName>
    </submittedName>
</protein>
<dbReference type="Proteomes" id="UP001552299">
    <property type="component" value="Unassembled WGS sequence"/>
</dbReference>
<evidence type="ECO:0000313" key="1">
    <source>
        <dbReference type="EMBL" id="KAL0922539.1"/>
    </source>
</evidence>
<proteinExistence type="predicted"/>
<dbReference type="EMBL" id="JANQDX010000006">
    <property type="protein sequence ID" value="KAL0922539.1"/>
    <property type="molecule type" value="Genomic_DNA"/>
</dbReference>
<gene>
    <name evidence="1" type="ORF">M5K25_006530</name>
</gene>
<evidence type="ECO:0000313" key="2">
    <source>
        <dbReference type="Proteomes" id="UP001552299"/>
    </source>
</evidence>
<comment type="caution">
    <text evidence="1">The sequence shown here is derived from an EMBL/GenBank/DDBJ whole genome shotgun (WGS) entry which is preliminary data.</text>
</comment>
<accession>A0ABD0VBU0</accession>
<name>A0ABD0VBU0_DENTH</name>
<dbReference type="AlphaFoldDB" id="A0ABD0VBU0"/>
<reference evidence="1 2" key="1">
    <citation type="journal article" date="2024" name="Plant Biotechnol. J.">
        <title>Dendrobium thyrsiflorum genome and its molecular insights into genes involved in important horticultural traits.</title>
        <authorList>
            <person name="Chen B."/>
            <person name="Wang J.Y."/>
            <person name="Zheng P.J."/>
            <person name="Li K.L."/>
            <person name="Liang Y.M."/>
            <person name="Chen X.F."/>
            <person name="Zhang C."/>
            <person name="Zhao X."/>
            <person name="He X."/>
            <person name="Zhang G.Q."/>
            <person name="Liu Z.J."/>
            <person name="Xu Q."/>
        </authorList>
    </citation>
    <scope>NUCLEOTIDE SEQUENCE [LARGE SCALE GENOMIC DNA]</scope>
    <source>
        <strain evidence="1">GZMU011</strain>
    </source>
</reference>
<sequence length="64" mass="7240">MCFHAMKSSPKFPEILNPAELPLFTLDENVQHSLEQFPSFNLTNHILQNIIPSISSDHYLGDDG</sequence>
<keyword evidence="2" id="KW-1185">Reference proteome</keyword>
<organism evidence="1 2">
    <name type="scientific">Dendrobium thyrsiflorum</name>
    <name type="common">Pinecone-like raceme dendrobium</name>
    <name type="synonym">Orchid</name>
    <dbReference type="NCBI Taxonomy" id="117978"/>
    <lineage>
        <taxon>Eukaryota</taxon>
        <taxon>Viridiplantae</taxon>
        <taxon>Streptophyta</taxon>
        <taxon>Embryophyta</taxon>
        <taxon>Tracheophyta</taxon>
        <taxon>Spermatophyta</taxon>
        <taxon>Magnoliopsida</taxon>
        <taxon>Liliopsida</taxon>
        <taxon>Asparagales</taxon>
        <taxon>Orchidaceae</taxon>
        <taxon>Epidendroideae</taxon>
        <taxon>Malaxideae</taxon>
        <taxon>Dendrobiinae</taxon>
        <taxon>Dendrobium</taxon>
    </lineage>
</organism>